<dbReference type="PANTHER" id="PTHR15545:SF8">
    <property type="entry name" value="SLO-INTERACTING PROTEIN 1"/>
    <property type="match status" value="1"/>
</dbReference>
<name>A0AA36C4M7_9BILA</name>
<dbReference type="PANTHER" id="PTHR15545">
    <property type="entry name" value="PDZ DOMAIN CONTAINING RING FINGER PROTEIN 3, 4"/>
    <property type="match status" value="1"/>
</dbReference>
<feature type="region of interest" description="Disordered" evidence="1">
    <location>
        <begin position="17"/>
        <end position="45"/>
    </location>
</feature>
<protein>
    <submittedName>
        <fullName evidence="2">Uncharacterized protein</fullName>
    </submittedName>
</protein>
<dbReference type="Proteomes" id="UP001177023">
    <property type="component" value="Unassembled WGS sequence"/>
</dbReference>
<proteinExistence type="predicted"/>
<evidence type="ECO:0000313" key="3">
    <source>
        <dbReference type="Proteomes" id="UP001177023"/>
    </source>
</evidence>
<keyword evidence="3" id="KW-1185">Reference proteome</keyword>
<evidence type="ECO:0000313" key="2">
    <source>
        <dbReference type="EMBL" id="CAJ0558563.1"/>
    </source>
</evidence>
<dbReference type="EMBL" id="CATQJA010000244">
    <property type="protein sequence ID" value="CAJ0558563.1"/>
    <property type="molecule type" value="Genomic_DNA"/>
</dbReference>
<dbReference type="AlphaFoldDB" id="A0AA36C4M7"/>
<feature type="non-terminal residue" evidence="2">
    <location>
        <position position="1"/>
    </location>
</feature>
<comment type="caution">
    <text evidence="2">The sequence shown here is derived from an EMBL/GenBank/DDBJ whole genome shotgun (WGS) entry which is preliminary data.</text>
</comment>
<feature type="compositionally biased region" description="Polar residues" evidence="1">
    <location>
        <begin position="19"/>
        <end position="45"/>
    </location>
</feature>
<gene>
    <name evidence="2" type="ORF">MSPICULIGERA_LOCUS1022</name>
</gene>
<sequence>MRSLRVECDRLIYKHMQSEDAQQMPNAAPQAETSSAYNTGGESCRSATVTPDGCVPLLLHHQRQQVQQANVQKFTPAREDPRRECCPPSPSHIQSTVERRQRNMTMRIPHPLPVLVVNRGGSVVGQSEMALGPIPTTPSVIYSTTNTATTIRKAVPPLPTTHQSYARDKVRAVSPQKFRIPKLSIIPRVSPPKSCNPIEKRQGRLRVRNEGGTRLFMFDRPIEELEGLSDDDDDDDQQPEEGPSQNGANMDINAEEAVPPVEFKWKVKRRCDGTRYVVKRPVRNQVLKKREAQLNKERTGISTDDDAFSGVKLGHYFCREDRKKQLEHERMRKIRHEQRINQAKLANTDKLIVDMAYRKMARRQAPLDAFTSTREYLSQRHEQQGPPPPAPILAVTTV</sequence>
<feature type="region of interest" description="Disordered" evidence="1">
    <location>
        <begin position="226"/>
        <end position="252"/>
    </location>
</feature>
<reference evidence="2" key="1">
    <citation type="submission" date="2023-06" db="EMBL/GenBank/DDBJ databases">
        <authorList>
            <person name="Delattre M."/>
        </authorList>
    </citation>
    <scope>NUCLEOTIDE SEQUENCE</scope>
    <source>
        <strain evidence="2">AF72</strain>
    </source>
</reference>
<organism evidence="2 3">
    <name type="scientific">Mesorhabditis spiculigera</name>
    <dbReference type="NCBI Taxonomy" id="96644"/>
    <lineage>
        <taxon>Eukaryota</taxon>
        <taxon>Metazoa</taxon>
        <taxon>Ecdysozoa</taxon>
        <taxon>Nematoda</taxon>
        <taxon>Chromadorea</taxon>
        <taxon>Rhabditida</taxon>
        <taxon>Rhabditina</taxon>
        <taxon>Rhabditomorpha</taxon>
        <taxon>Rhabditoidea</taxon>
        <taxon>Rhabditidae</taxon>
        <taxon>Mesorhabditinae</taxon>
        <taxon>Mesorhabditis</taxon>
    </lineage>
</organism>
<dbReference type="InterPro" id="IPR051971">
    <property type="entry name" value="E3_ubiquitin-PDZ_ligase"/>
</dbReference>
<accession>A0AA36C4M7</accession>
<feature type="region of interest" description="Disordered" evidence="1">
    <location>
        <begin position="374"/>
        <end position="398"/>
    </location>
</feature>
<feature type="compositionally biased region" description="Acidic residues" evidence="1">
    <location>
        <begin position="226"/>
        <end position="239"/>
    </location>
</feature>
<evidence type="ECO:0000256" key="1">
    <source>
        <dbReference type="SAM" id="MobiDB-lite"/>
    </source>
</evidence>